<proteinExistence type="predicted"/>
<dbReference type="OrthoDB" id="9806724at2"/>
<keyword evidence="3" id="KW-1185">Reference proteome</keyword>
<dbReference type="KEGG" id="tfr:BR63_08955"/>
<feature type="domain" description="Fumarate reductase/succinate dehydrogenase flavoprotein-like C-terminal" evidence="1">
    <location>
        <begin position="2"/>
        <end position="52"/>
    </location>
</feature>
<reference evidence="2 3" key="1">
    <citation type="journal article" date="2019" name="Front. Microbiol.">
        <title>Thermoanaerosceptrum fracticalcis gen. nov. sp. nov., a Novel Fumarate-Fermenting Microorganism From a Deep Fractured Carbonate Aquifer of the US Great Basin.</title>
        <authorList>
            <person name="Hamilton-Brehm S.D."/>
            <person name="Stewart L.E."/>
            <person name="Zavarin M."/>
            <person name="Caldwell M."/>
            <person name="Lawson P.A."/>
            <person name="Onstott T.C."/>
            <person name="Grzymski J."/>
            <person name="Neveux I."/>
            <person name="Lollar B.S."/>
            <person name="Russell C.E."/>
            <person name="Moser D.P."/>
        </authorList>
    </citation>
    <scope>NUCLEOTIDE SEQUENCE [LARGE SCALE GENOMIC DNA]</scope>
    <source>
        <strain evidence="2 3">DRI-13</strain>
    </source>
</reference>
<dbReference type="InterPro" id="IPR037099">
    <property type="entry name" value="Fum_R/Succ_DH_flav-like_C_sf"/>
</dbReference>
<organism evidence="2 3">
    <name type="scientific">Thermanaerosceptrum fracticalcis</name>
    <dbReference type="NCBI Taxonomy" id="1712410"/>
    <lineage>
        <taxon>Bacteria</taxon>
        <taxon>Bacillati</taxon>
        <taxon>Bacillota</taxon>
        <taxon>Clostridia</taxon>
        <taxon>Eubacteriales</taxon>
        <taxon>Peptococcaceae</taxon>
        <taxon>Thermanaerosceptrum</taxon>
    </lineage>
</organism>
<sequence>MVLRAALLRQECRGPHLFFADYEDSTPMGRKDPEWQKYIVVRKGSQGMELDVQEPYHR</sequence>
<dbReference type="SUPFAM" id="SSF46977">
    <property type="entry name" value="Succinate dehydrogenase/fumarate reductase flavoprotein C-terminal domain"/>
    <property type="match status" value="1"/>
</dbReference>
<protein>
    <recommendedName>
        <fullName evidence="1">Fumarate reductase/succinate dehydrogenase flavoprotein-like C-terminal domain-containing protein</fullName>
    </recommendedName>
</protein>
<dbReference type="GO" id="GO:0016491">
    <property type="term" value="F:oxidoreductase activity"/>
    <property type="evidence" value="ECO:0007669"/>
    <property type="project" value="InterPro"/>
</dbReference>
<evidence type="ECO:0000259" key="1">
    <source>
        <dbReference type="Pfam" id="PF02910"/>
    </source>
</evidence>
<gene>
    <name evidence="2" type="ORF">BR63_08955</name>
</gene>
<name>A0A7G6E2X4_THEFR</name>
<dbReference type="InterPro" id="IPR015939">
    <property type="entry name" value="Fum_Rdtase/Succ_DH_flav-like_C"/>
</dbReference>
<dbReference type="AlphaFoldDB" id="A0A7G6E2X4"/>
<evidence type="ECO:0000313" key="2">
    <source>
        <dbReference type="EMBL" id="QNB46428.1"/>
    </source>
</evidence>
<accession>A0A7G6E2X4</accession>
<dbReference type="EMBL" id="CP045798">
    <property type="protein sequence ID" value="QNB46428.1"/>
    <property type="molecule type" value="Genomic_DNA"/>
</dbReference>
<dbReference type="Pfam" id="PF02910">
    <property type="entry name" value="Succ_DH_flav_C"/>
    <property type="match status" value="1"/>
</dbReference>
<evidence type="ECO:0000313" key="3">
    <source>
        <dbReference type="Proteomes" id="UP000515847"/>
    </source>
</evidence>
<dbReference type="RefSeq" id="WP_153802076.1">
    <property type="nucleotide sequence ID" value="NZ_CP045798.1"/>
</dbReference>
<dbReference type="Proteomes" id="UP000515847">
    <property type="component" value="Chromosome"/>
</dbReference>